<keyword evidence="2" id="KW-1185">Reference proteome</keyword>
<sequence length="137" mass="15126">MDVDLVCERLATAAAAVPGIVSSRPIVPDSVVVPCFYPGEITESFDETFGGMVVVEIICRVYVTNSEGGQRQLRRFMRRRGSTSVKQYLEADPTLGGACDDLHVRRIQGHRIFRVGEVPYPGAEWLVRVIGTDSQEV</sequence>
<dbReference type="Proteomes" id="UP000783871">
    <property type="component" value="Unassembled WGS sequence"/>
</dbReference>
<evidence type="ECO:0000313" key="2">
    <source>
        <dbReference type="Proteomes" id="UP000783871"/>
    </source>
</evidence>
<gene>
    <name evidence="1" type="ORF">HCJ94_17275</name>
</gene>
<organism evidence="1 2">
    <name type="scientific">Micromonospora thermarum</name>
    <dbReference type="NCBI Taxonomy" id="2720024"/>
    <lineage>
        <taxon>Bacteria</taxon>
        <taxon>Bacillati</taxon>
        <taxon>Actinomycetota</taxon>
        <taxon>Actinomycetes</taxon>
        <taxon>Micromonosporales</taxon>
        <taxon>Micromonosporaceae</taxon>
        <taxon>Micromonospora</taxon>
    </lineage>
</organism>
<accession>A0ABX0Z761</accession>
<dbReference type="EMBL" id="JAATEO010000018">
    <property type="protein sequence ID" value="NJP33685.1"/>
    <property type="molecule type" value="Genomic_DNA"/>
</dbReference>
<reference evidence="1 2" key="1">
    <citation type="submission" date="2020-03" db="EMBL/GenBank/DDBJ databases">
        <title>WGS of actinomycetes isolated from Thailand.</title>
        <authorList>
            <person name="Thawai C."/>
        </authorList>
    </citation>
    <scope>NUCLEOTIDE SEQUENCE [LARGE SCALE GENOMIC DNA]</scope>
    <source>
        <strain evidence="1 2">HSS6-12</strain>
    </source>
</reference>
<name>A0ABX0Z761_9ACTN</name>
<comment type="caution">
    <text evidence="1">The sequence shown here is derived from an EMBL/GenBank/DDBJ whole genome shotgun (WGS) entry which is preliminary data.</text>
</comment>
<dbReference type="RefSeq" id="WP_168002057.1">
    <property type="nucleotide sequence ID" value="NZ_JAATEO010000018.1"/>
</dbReference>
<proteinExistence type="predicted"/>
<protein>
    <submittedName>
        <fullName evidence="1">Uncharacterized protein</fullName>
    </submittedName>
</protein>
<evidence type="ECO:0000313" key="1">
    <source>
        <dbReference type="EMBL" id="NJP33685.1"/>
    </source>
</evidence>